<keyword evidence="5" id="KW-1185">Reference proteome</keyword>
<dbReference type="GO" id="GO:0008237">
    <property type="term" value="F:metallopeptidase activity"/>
    <property type="evidence" value="ECO:0007669"/>
    <property type="project" value="UniProtKB-KW"/>
</dbReference>
<protein>
    <submittedName>
        <fullName evidence="4">CPBP family intramembrane metalloprotease domain-containing protein</fullName>
    </submittedName>
</protein>
<dbReference type="PANTHER" id="PTHR43592:SF15">
    <property type="entry name" value="CAAX AMINO TERMINAL PROTEASE FAMILY PROTEIN"/>
    <property type="match status" value="1"/>
</dbReference>
<sequence length="378" mass="41445">MGRCHLGTLVPPALKTPRPPLLPTNPDPRMKGFVSSRLHPLANLALLLVLLIATFSLSMLLIAIASNLLYGVGLMGLGNVQQQPSNYANGWQISMLSQGLLLLGGFGGAAVALAKLTGYELSEYFAPRRPVPGQWLLLAAVLIIASLPAMSVLIAWNSQLHLPAGLSHLEELARQAEDQAQIITSYLTRFSSPLRFVVAVLVIAVVPAISEELFFRGVIQRNLVQWTNSRHVGIWLAAALFSAIHFQFFGFFPRFVLGLLLGYLYEWSGNILVPMAAHFAQNAFQLVLLYAQQREWSAADFDPDSTEALPWYWVLASVLVCAALLWYLHRALQAPRADAQPTQMHTLGRRGIAAHQPADALPPPARTLSHDGVDTTRE</sequence>
<dbReference type="OrthoDB" id="1523022at2"/>
<dbReference type="EMBL" id="NIRR01000004">
    <property type="protein sequence ID" value="OWP64358.1"/>
    <property type="molecule type" value="Genomic_DNA"/>
</dbReference>
<evidence type="ECO:0000256" key="2">
    <source>
        <dbReference type="SAM" id="Phobius"/>
    </source>
</evidence>
<evidence type="ECO:0000256" key="1">
    <source>
        <dbReference type="SAM" id="MobiDB-lite"/>
    </source>
</evidence>
<gene>
    <name evidence="4" type="ORF">CDA63_04820</name>
</gene>
<feature type="transmembrane region" description="Helical" evidence="2">
    <location>
        <begin position="311"/>
        <end position="328"/>
    </location>
</feature>
<feature type="transmembrane region" description="Helical" evidence="2">
    <location>
        <begin position="194"/>
        <end position="214"/>
    </location>
</feature>
<dbReference type="GO" id="GO:0006508">
    <property type="term" value="P:proteolysis"/>
    <property type="evidence" value="ECO:0007669"/>
    <property type="project" value="UniProtKB-KW"/>
</dbReference>
<dbReference type="AlphaFoldDB" id="A0A246FNQ2"/>
<keyword evidence="4" id="KW-0645">Protease</keyword>
<evidence type="ECO:0000313" key="5">
    <source>
        <dbReference type="Proteomes" id="UP000197277"/>
    </source>
</evidence>
<feature type="compositionally biased region" description="Basic and acidic residues" evidence="1">
    <location>
        <begin position="368"/>
        <end position="378"/>
    </location>
</feature>
<dbReference type="GO" id="GO:0004175">
    <property type="term" value="F:endopeptidase activity"/>
    <property type="evidence" value="ECO:0007669"/>
    <property type="project" value="UniProtKB-ARBA"/>
</dbReference>
<feature type="transmembrane region" description="Helical" evidence="2">
    <location>
        <begin position="44"/>
        <end position="70"/>
    </location>
</feature>
<keyword evidence="4" id="KW-0378">Hydrolase</keyword>
<dbReference type="Pfam" id="PF02517">
    <property type="entry name" value="Rce1-like"/>
    <property type="match status" value="1"/>
</dbReference>
<feature type="transmembrane region" description="Helical" evidence="2">
    <location>
        <begin position="135"/>
        <end position="156"/>
    </location>
</feature>
<name>A0A246FNQ2_9BACT</name>
<proteinExistence type="predicted"/>
<keyword evidence="2" id="KW-0472">Membrane</keyword>
<feature type="domain" description="CAAX prenyl protease 2/Lysostaphin resistance protein A-like" evidence="3">
    <location>
        <begin position="195"/>
        <end position="284"/>
    </location>
</feature>
<feature type="region of interest" description="Disordered" evidence="1">
    <location>
        <begin position="355"/>
        <end position="378"/>
    </location>
</feature>
<feature type="transmembrane region" description="Helical" evidence="2">
    <location>
        <begin position="234"/>
        <end position="265"/>
    </location>
</feature>
<evidence type="ECO:0000259" key="3">
    <source>
        <dbReference type="Pfam" id="PF02517"/>
    </source>
</evidence>
<dbReference type="InterPro" id="IPR003675">
    <property type="entry name" value="Rce1/LyrA-like_dom"/>
</dbReference>
<accession>A0A246FNQ2</accession>
<comment type="caution">
    <text evidence="4">The sequence shown here is derived from an EMBL/GenBank/DDBJ whole genome shotgun (WGS) entry which is preliminary data.</text>
</comment>
<keyword evidence="2" id="KW-0812">Transmembrane</keyword>
<reference evidence="4 5" key="1">
    <citation type="submission" date="2017-06" db="EMBL/GenBank/DDBJ databases">
        <title>Hymenobacter amundsenii sp. nov. isolated from regoliths in Antarctica.</title>
        <authorList>
            <person name="Sedlacek I."/>
            <person name="Kralova S."/>
            <person name="Pantucek R."/>
            <person name="Svec P."/>
            <person name="Holochova P."/>
            <person name="Stankova E."/>
            <person name="Vrbovska V."/>
            <person name="Busse H.-J."/>
        </authorList>
    </citation>
    <scope>NUCLEOTIDE SEQUENCE [LARGE SCALE GENOMIC DNA]</scope>
    <source>
        <strain evidence="4 5">CCM 8682</strain>
    </source>
</reference>
<keyword evidence="4" id="KW-0482">Metalloprotease</keyword>
<feature type="transmembrane region" description="Helical" evidence="2">
    <location>
        <begin position="90"/>
        <end position="114"/>
    </location>
</feature>
<dbReference type="Proteomes" id="UP000197277">
    <property type="component" value="Unassembled WGS sequence"/>
</dbReference>
<organism evidence="4 5">
    <name type="scientific">Hymenobacter amundsenii</name>
    <dbReference type="NCBI Taxonomy" id="2006685"/>
    <lineage>
        <taxon>Bacteria</taxon>
        <taxon>Pseudomonadati</taxon>
        <taxon>Bacteroidota</taxon>
        <taxon>Cytophagia</taxon>
        <taxon>Cytophagales</taxon>
        <taxon>Hymenobacteraceae</taxon>
        <taxon>Hymenobacter</taxon>
    </lineage>
</organism>
<dbReference type="PANTHER" id="PTHR43592">
    <property type="entry name" value="CAAX AMINO TERMINAL PROTEASE"/>
    <property type="match status" value="1"/>
</dbReference>
<evidence type="ECO:0000313" key="4">
    <source>
        <dbReference type="EMBL" id="OWP64358.1"/>
    </source>
</evidence>
<dbReference type="GO" id="GO:0080120">
    <property type="term" value="P:CAAX-box protein maturation"/>
    <property type="evidence" value="ECO:0007669"/>
    <property type="project" value="UniProtKB-ARBA"/>
</dbReference>
<feature type="region of interest" description="Disordered" evidence="1">
    <location>
        <begin position="1"/>
        <end position="21"/>
    </location>
</feature>
<keyword evidence="2" id="KW-1133">Transmembrane helix</keyword>